<dbReference type="AlphaFoldDB" id="A0A2N5NBQ3"/>
<dbReference type="EMBL" id="NFEZ01000002">
    <property type="protein sequence ID" value="PLT47755.1"/>
    <property type="molecule type" value="Genomic_DNA"/>
</dbReference>
<dbReference type="NCBIfam" id="TIGR00787">
    <property type="entry name" value="dctP"/>
    <property type="match status" value="1"/>
</dbReference>
<dbReference type="InterPro" id="IPR038404">
    <property type="entry name" value="TRAP_DctP_sf"/>
</dbReference>
<comment type="caution">
    <text evidence="4">The sequence shown here is derived from an EMBL/GenBank/DDBJ whole genome shotgun (WGS) entry which is preliminary data.</text>
</comment>
<accession>A0A2N5NBQ3</accession>
<dbReference type="GO" id="GO:0055085">
    <property type="term" value="P:transmembrane transport"/>
    <property type="evidence" value="ECO:0007669"/>
    <property type="project" value="InterPro"/>
</dbReference>
<gene>
    <name evidence="4" type="ORF">B8V81_0662</name>
</gene>
<evidence type="ECO:0000256" key="1">
    <source>
        <dbReference type="ARBA" id="ARBA00009023"/>
    </source>
</evidence>
<comment type="similarity">
    <text evidence="1">Belongs to the bacterial solute-binding protein 7 family.</text>
</comment>
<protein>
    <submittedName>
        <fullName evidence="4">TRAP-type C4-dicarboxylate transport system, periplasmic component</fullName>
    </submittedName>
</protein>
<dbReference type="Pfam" id="PF03480">
    <property type="entry name" value="DctP"/>
    <property type="match status" value="1"/>
</dbReference>
<name>A0A2N5NBQ3_9BACL</name>
<dbReference type="InterPro" id="IPR004682">
    <property type="entry name" value="TRAP_DctP"/>
</dbReference>
<dbReference type="Gene3D" id="3.40.190.170">
    <property type="entry name" value="Bacterial extracellular solute-binding protein, family 7"/>
    <property type="match status" value="1"/>
</dbReference>
<sequence length="359" mass="40119">MGKWRFKLWGGGLLLAAAAVLTVFWLGGYKLPGPLPVDDEQTGFSGRHVIKFSYVVAENTPKGLAAQRFADLVEEKSGGKVQVQLFPNGTLYTEPDEQAALARGDVQMIAPAFSNLSTRMPEWSVMDLPFAFPTEKAVEEAFGGEVGSMLFKRLESRGMIGLAFWGNGFKQMTASDRPLEHPQDFRGLKFRILPSPIIDAQFRSLGAVTADIPFNSVYKAFESGTVDGGENTITNIYSKKFYQVQNYMTVSNHAYLGYAVVMNLSFWESLPSDVQGIIQEAMRETTGWANESAREMSRKELAEMRSGRLMSIIDLGEAERREWMDLWEPLYGQAEKLAGRELMDAVRRLRSKYESQGGE</sequence>
<reference evidence="4 5" key="1">
    <citation type="submission" date="2017-05" db="EMBL/GenBank/DDBJ databases">
        <title>Functional genome analysis of Paenibacillus pasadenensis strain R16: insights on endophytic life style and antifungal activity.</title>
        <authorList>
            <person name="Passera A."/>
            <person name="Marcolungo L."/>
            <person name="Casati P."/>
            <person name="Brasca M."/>
            <person name="Quaglino F."/>
            <person name="Delledonne M."/>
        </authorList>
    </citation>
    <scope>NUCLEOTIDE SEQUENCE [LARGE SCALE GENOMIC DNA]</scope>
    <source>
        <strain evidence="4 5">R16</strain>
    </source>
</reference>
<dbReference type="PIRSF" id="PIRSF006470">
    <property type="entry name" value="DctB"/>
    <property type="match status" value="1"/>
</dbReference>
<evidence type="ECO:0000256" key="2">
    <source>
        <dbReference type="ARBA" id="ARBA00022448"/>
    </source>
</evidence>
<keyword evidence="5" id="KW-1185">Reference proteome</keyword>
<dbReference type="Proteomes" id="UP000234789">
    <property type="component" value="Unassembled WGS sequence"/>
</dbReference>
<keyword evidence="3" id="KW-0732">Signal</keyword>
<evidence type="ECO:0000313" key="4">
    <source>
        <dbReference type="EMBL" id="PLT47755.1"/>
    </source>
</evidence>
<dbReference type="PANTHER" id="PTHR33376">
    <property type="match status" value="1"/>
</dbReference>
<organism evidence="4 5">
    <name type="scientific">Paenibacillus pasadenensis</name>
    <dbReference type="NCBI Taxonomy" id="217090"/>
    <lineage>
        <taxon>Bacteria</taxon>
        <taxon>Bacillati</taxon>
        <taxon>Bacillota</taxon>
        <taxon>Bacilli</taxon>
        <taxon>Bacillales</taxon>
        <taxon>Paenibacillaceae</taxon>
        <taxon>Paenibacillus</taxon>
    </lineage>
</organism>
<dbReference type="GO" id="GO:0030288">
    <property type="term" value="C:outer membrane-bounded periplasmic space"/>
    <property type="evidence" value="ECO:0007669"/>
    <property type="project" value="InterPro"/>
</dbReference>
<evidence type="ECO:0000256" key="3">
    <source>
        <dbReference type="ARBA" id="ARBA00022729"/>
    </source>
</evidence>
<dbReference type="InterPro" id="IPR018389">
    <property type="entry name" value="DctP_fam"/>
</dbReference>
<evidence type="ECO:0000313" key="5">
    <source>
        <dbReference type="Proteomes" id="UP000234789"/>
    </source>
</evidence>
<dbReference type="NCBIfam" id="NF037995">
    <property type="entry name" value="TRAP_S1"/>
    <property type="match status" value="1"/>
</dbReference>
<proteinExistence type="inferred from homology"/>
<keyword evidence="2" id="KW-0813">Transport</keyword>
<dbReference type="PANTHER" id="PTHR33376:SF7">
    <property type="entry name" value="C4-DICARBOXYLATE-BINDING PROTEIN DCTB"/>
    <property type="match status" value="1"/>
</dbReference>
<dbReference type="RefSeq" id="WP_101807711.1">
    <property type="nucleotide sequence ID" value="NZ_NFEZ01000002.1"/>
</dbReference>